<dbReference type="PROSITE" id="PS50096">
    <property type="entry name" value="IQ"/>
    <property type="match status" value="1"/>
</dbReference>
<dbReference type="InParanoid" id="A0A7N2R354"/>
<evidence type="ECO:0000313" key="6">
    <source>
        <dbReference type="Proteomes" id="UP000594261"/>
    </source>
</evidence>
<name>A0A7N2R354_QUELO</name>
<sequence length="106" mass="12242">MALSVDCHDHNLESMSMDSQESKETFVSTAAVRLQKVYRSYRTRRRLADSAVVAEELWSQAIDYARLNHSTVSFFNFHKAETAASRWSRISLIASKACWKRVVSRR</sequence>
<dbReference type="InterPro" id="IPR044159">
    <property type="entry name" value="IQM"/>
</dbReference>
<dbReference type="PANTHER" id="PTHR31250:SF10">
    <property type="entry name" value="IQ DOMAIN-CONTAINING PROTEIN IQM3"/>
    <property type="match status" value="1"/>
</dbReference>
<dbReference type="Proteomes" id="UP000594261">
    <property type="component" value="Chromosome 4"/>
</dbReference>
<evidence type="ECO:0000256" key="1">
    <source>
        <dbReference type="ARBA" id="ARBA00004123"/>
    </source>
</evidence>
<dbReference type="PANTHER" id="PTHR31250">
    <property type="entry name" value="IQ DOMAIN-CONTAINING PROTEIN IQM3"/>
    <property type="match status" value="1"/>
</dbReference>
<dbReference type="GO" id="GO:0005634">
    <property type="term" value="C:nucleus"/>
    <property type="evidence" value="ECO:0007669"/>
    <property type="project" value="UniProtKB-SubCell"/>
</dbReference>
<dbReference type="Gramene" id="QL04p042734:mrna">
    <property type="protein sequence ID" value="QL04p042734:mrna"/>
    <property type="gene ID" value="QL04p042734"/>
</dbReference>
<proteinExistence type="predicted"/>
<keyword evidence="3" id="KW-0963">Cytoplasm</keyword>
<keyword evidence="6" id="KW-1185">Reference proteome</keyword>
<dbReference type="GO" id="GO:0005737">
    <property type="term" value="C:cytoplasm"/>
    <property type="evidence" value="ECO:0007669"/>
    <property type="project" value="UniProtKB-SubCell"/>
</dbReference>
<organism evidence="5 6">
    <name type="scientific">Quercus lobata</name>
    <name type="common">Valley oak</name>
    <dbReference type="NCBI Taxonomy" id="97700"/>
    <lineage>
        <taxon>Eukaryota</taxon>
        <taxon>Viridiplantae</taxon>
        <taxon>Streptophyta</taxon>
        <taxon>Embryophyta</taxon>
        <taxon>Tracheophyta</taxon>
        <taxon>Spermatophyta</taxon>
        <taxon>Magnoliopsida</taxon>
        <taxon>eudicotyledons</taxon>
        <taxon>Gunneridae</taxon>
        <taxon>Pentapetalae</taxon>
        <taxon>rosids</taxon>
        <taxon>fabids</taxon>
        <taxon>Fagales</taxon>
        <taxon>Fagaceae</taxon>
        <taxon>Quercus</taxon>
    </lineage>
</organism>
<dbReference type="EMBL" id="LRBV02000004">
    <property type="status" value="NOT_ANNOTATED_CDS"/>
    <property type="molecule type" value="Genomic_DNA"/>
</dbReference>
<accession>A0A7N2R354</accession>
<reference evidence="5 6" key="1">
    <citation type="journal article" date="2016" name="G3 (Bethesda)">
        <title>First Draft Assembly and Annotation of the Genome of a California Endemic Oak Quercus lobata Nee (Fagaceae).</title>
        <authorList>
            <person name="Sork V.L."/>
            <person name="Fitz-Gibbon S.T."/>
            <person name="Puiu D."/>
            <person name="Crepeau M."/>
            <person name="Gugger P.F."/>
            <person name="Sherman R."/>
            <person name="Stevens K."/>
            <person name="Langley C.H."/>
            <person name="Pellegrini M."/>
            <person name="Salzberg S.L."/>
        </authorList>
    </citation>
    <scope>NUCLEOTIDE SEQUENCE [LARGE SCALE GENOMIC DNA]</scope>
    <source>
        <strain evidence="5 6">cv. SW786</strain>
    </source>
</reference>
<evidence type="ECO:0000256" key="3">
    <source>
        <dbReference type="ARBA" id="ARBA00022490"/>
    </source>
</evidence>
<dbReference type="EnsemblPlants" id="QL04p042734:mrna">
    <property type="protein sequence ID" value="QL04p042734:mrna"/>
    <property type="gene ID" value="QL04p042734"/>
</dbReference>
<dbReference type="AlphaFoldDB" id="A0A7N2R354"/>
<evidence type="ECO:0000256" key="4">
    <source>
        <dbReference type="ARBA" id="ARBA00023242"/>
    </source>
</evidence>
<evidence type="ECO:0000313" key="5">
    <source>
        <dbReference type="EnsemblPlants" id="QL04p042734:mrna"/>
    </source>
</evidence>
<reference evidence="5" key="2">
    <citation type="submission" date="2021-01" db="UniProtKB">
        <authorList>
            <consortium name="EnsemblPlants"/>
        </authorList>
    </citation>
    <scope>IDENTIFICATION</scope>
</reference>
<evidence type="ECO:0000256" key="2">
    <source>
        <dbReference type="ARBA" id="ARBA00004496"/>
    </source>
</evidence>
<keyword evidence="4" id="KW-0539">Nucleus</keyword>
<protein>
    <submittedName>
        <fullName evidence="5">Uncharacterized protein</fullName>
    </submittedName>
</protein>
<comment type="subcellular location">
    <subcellularLocation>
        <location evidence="2">Cytoplasm</location>
    </subcellularLocation>
    <subcellularLocation>
        <location evidence="1">Nucleus</location>
    </subcellularLocation>
</comment>